<evidence type="ECO:0000313" key="2">
    <source>
        <dbReference type="Proteomes" id="UP001054889"/>
    </source>
</evidence>
<gene>
    <name evidence="1" type="primary">ga24895</name>
    <name evidence="1" type="ORF">PR202_ga24895</name>
</gene>
<dbReference type="EMBL" id="BQKI01000013">
    <property type="protein sequence ID" value="GJN07099.1"/>
    <property type="molecule type" value="Genomic_DNA"/>
</dbReference>
<reference evidence="1" key="1">
    <citation type="journal article" date="2018" name="DNA Res.">
        <title>Multiple hybrid de novo genome assembly of finger millet, an orphan allotetraploid crop.</title>
        <authorList>
            <person name="Hatakeyama M."/>
            <person name="Aluri S."/>
            <person name="Balachadran M.T."/>
            <person name="Sivarajan S.R."/>
            <person name="Patrignani A."/>
            <person name="Gruter S."/>
            <person name="Poveda L."/>
            <person name="Shimizu-Inatsugi R."/>
            <person name="Baeten J."/>
            <person name="Francoijs K.J."/>
            <person name="Nataraja K.N."/>
            <person name="Reddy Y.A.N."/>
            <person name="Phadnis S."/>
            <person name="Ravikumar R.L."/>
            <person name="Schlapbach R."/>
            <person name="Sreeman S.M."/>
            <person name="Shimizu K.K."/>
        </authorList>
    </citation>
    <scope>NUCLEOTIDE SEQUENCE</scope>
</reference>
<keyword evidence="2" id="KW-1185">Reference proteome</keyword>
<protein>
    <submittedName>
        <fullName evidence="1">Uncharacterized protein</fullName>
    </submittedName>
</protein>
<dbReference type="Proteomes" id="UP001054889">
    <property type="component" value="Unassembled WGS sequence"/>
</dbReference>
<reference evidence="1" key="2">
    <citation type="submission" date="2021-12" db="EMBL/GenBank/DDBJ databases">
        <title>Resequencing data analysis of finger millet.</title>
        <authorList>
            <person name="Hatakeyama M."/>
            <person name="Aluri S."/>
            <person name="Balachadran M.T."/>
            <person name="Sivarajan S.R."/>
            <person name="Poveda L."/>
            <person name="Shimizu-Inatsugi R."/>
            <person name="Schlapbach R."/>
            <person name="Sreeman S.M."/>
            <person name="Shimizu K.K."/>
        </authorList>
    </citation>
    <scope>NUCLEOTIDE SEQUENCE</scope>
</reference>
<sequence length="88" mass="9818">MTLGANYLVAWDRVTRRQEQGGLGIKDMNIQNACLLVKLIHRLHTAKDSAWASWVRDHSDDGGYLWHALGLPQTAPPGLPGHHNSPVW</sequence>
<name>A0AAV5D9Y3_ELECO</name>
<proteinExistence type="predicted"/>
<dbReference type="AlphaFoldDB" id="A0AAV5D9Y3"/>
<evidence type="ECO:0000313" key="1">
    <source>
        <dbReference type="EMBL" id="GJN07099.1"/>
    </source>
</evidence>
<accession>A0AAV5D9Y3</accession>
<comment type="caution">
    <text evidence="1">The sequence shown here is derived from an EMBL/GenBank/DDBJ whole genome shotgun (WGS) entry which is preliminary data.</text>
</comment>
<organism evidence="1 2">
    <name type="scientific">Eleusine coracana subsp. coracana</name>
    <dbReference type="NCBI Taxonomy" id="191504"/>
    <lineage>
        <taxon>Eukaryota</taxon>
        <taxon>Viridiplantae</taxon>
        <taxon>Streptophyta</taxon>
        <taxon>Embryophyta</taxon>
        <taxon>Tracheophyta</taxon>
        <taxon>Spermatophyta</taxon>
        <taxon>Magnoliopsida</taxon>
        <taxon>Liliopsida</taxon>
        <taxon>Poales</taxon>
        <taxon>Poaceae</taxon>
        <taxon>PACMAD clade</taxon>
        <taxon>Chloridoideae</taxon>
        <taxon>Cynodonteae</taxon>
        <taxon>Eleusininae</taxon>
        <taxon>Eleusine</taxon>
    </lineage>
</organism>